<keyword evidence="8" id="KW-1185">Reference proteome</keyword>
<feature type="compositionally biased region" description="Basic and acidic residues" evidence="5">
    <location>
        <begin position="621"/>
        <end position="655"/>
    </location>
</feature>
<dbReference type="CDD" id="cd07185">
    <property type="entry name" value="OmpA_C-like"/>
    <property type="match status" value="1"/>
</dbReference>
<evidence type="ECO:0000259" key="6">
    <source>
        <dbReference type="PROSITE" id="PS51123"/>
    </source>
</evidence>
<reference evidence="7" key="1">
    <citation type="submission" date="2023-05" db="EMBL/GenBank/DDBJ databases">
        <authorList>
            <person name="Zhang X."/>
        </authorList>
    </citation>
    <scope>NUCLEOTIDE SEQUENCE</scope>
    <source>
        <strain evidence="7">BD1B2-1</strain>
    </source>
</reference>
<dbReference type="SUPFAM" id="SSF103088">
    <property type="entry name" value="OmpA-like"/>
    <property type="match status" value="1"/>
</dbReference>
<comment type="caution">
    <text evidence="7">The sequence shown here is derived from an EMBL/GenBank/DDBJ whole genome shotgun (WGS) entry which is preliminary data.</text>
</comment>
<keyword evidence="3" id="KW-0998">Cell outer membrane</keyword>
<keyword evidence="2 4" id="KW-0472">Membrane</keyword>
<dbReference type="Gene3D" id="3.30.1330.60">
    <property type="entry name" value="OmpA-like domain"/>
    <property type="match status" value="1"/>
</dbReference>
<organism evidence="7 8">
    <name type="scientific">Xanthocytophaga agilis</name>
    <dbReference type="NCBI Taxonomy" id="3048010"/>
    <lineage>
        <taxon>Bacteria</taxon>
        <taxon>Pseudomonadati</taxon>
        <taxon>Bacteroidota</taxon>
        <taxon>Cytophagia</taxon>
        <taxon>Cytophagales</taxon>
        <taxon>Rhodocytophagaceae</taxon>
        <taxon>Xanthocytophaga</taxon>
    </lineage>
</organism>
<dbReference type="InterPro" id="IPR006690">
    <property type="entry name" value="OMPA-like_CS"/>
</dbReference>
<dbReference type="EMBL" id="JASJOU010000010">
    <property type="protein sequence ID" value="MDJ1503993.1"/>
    <property type="molecule type" value="Genomic_DNA"/>
</dbReference>
<dbReference type="PROSITE" id="PS01068">
    <property type="entry name" value="OMPA_1"/>
    <property type="match status" value="1"/>
</dbReference>
<dbReference type="PANTHER" id="PTHR30329">
    <property type="entry name" value="STATOR ELEMENT OF FLAGELLAR MOTOR COMPLEX"/>
    <property type="match status" value="1"/>
</dbReference>
<feature type="domain" description="OmpA-like" evidence="6">
    <location>
        <begin position="525"/>
        <end position="643"/>
    </location>
</feature>
<dbReference type="RefSeq" id="WP_314514829.1">
    <property type="nucleotide sequence ID" value="NZ_JASJOU010000010.1"/>
</dbReference>
<evidence type="ECO:0000256" key="2">
    <source>
        <dbReference type="ARBA" id="ARBA00023136"/>
    </source>
</evidence>
<dbReference type="Pfam" id="PF00691">
    <property type="entry name" value="OmpA"/>
    <property type="match status" value="1"/>
</dbReference>
<dbReference type="InterPro" id="IPR036737">
    <property type="entry name" value="OmpA-like_sf"/>
</dbReference>
<dbReference type="PANTHER" id="PTHR30329:SF21">
    <property type="entry name" value="LIPOPROTEIN YIAD-RELATED"/>
    <property type="match status" value="1"/>
</dbReference>
<dbReference type="Gene3D" id="2.120.10.30">
    <property type="entry name" value="TolB, C-terminal domain"/>
    <property type="match status" value="1"/>
</dbReference>
<dbReference type="InterPro" id="IPR011042">
    <property type="entry name" value="6-blade_b-propeller_TolB-like"/>
</dbReference>
<dbReference type="InterPro" id="IPR006664">
    <property type="entry name" value="OMP_bac"/>
</dbReference>
<dbReference type="Proteomes" id="UP001232063">
    <property type="component" value="Unassembled WGS sequence"/>
</dbReference>
<evidence type="ECO:0000313" key="8">
    <source>
        <dbReference type="Proteomes" id="UP001232063"/>
    </source>
</evidence>
<proteinExistence type="predicted"/>
<comment type="subcellular location">
    <subcellularLocation>
        <location evidence="1">Cell outer membrane</location>
    </subcellularLocation>
</comment>
<feature type="region of interest" description="Disordered" evidence="5">
    <location>
        <begin position="620"/>
        <end position="655"/>
    </location>
</feature>
<dbReference type="InterPro" id="IPR050330">
    <property type="entry name" value="Bact_OuterMem_StrucFunc"/>
</dbReference>
<name>A0AAE3RAX8_9BACT</name>
<dbReference type="PRINTS" id="PR01021">
    <property type="entry name" value="OMPADOMAIN"/>
</dbReference>
<dbReference type="SUPFAM" id="SSF82171">
    <property type="entry name" value="DPP6 N-terminal domain-like"/>
    <property type="match status" value="1"/>
</dbReference>
<evidence type="ECO:0000313" key="7">
    <source>
        <dbReference type="EMBL" id="MDJ1503993.1"/>
    </source>
</evidence>
<sequence length="655" mass="75252">MVIPAMCQYKKVEGGIRRPRHSSTAEQQAAAMEAFQFKDLRPNFRYYDAKKLDEIEKLERDKEWEKAYPLLKEYVQNFGMDNFLRDMYLVWRLGRMSEQAKDIGQAKFLYRLVLKHHRGDIKVLEQHYDSLTSTEKDYYVPLEYYYELVEFRKSVDTLLPPVGVLIDMGIEINSPKADYGPTLSPDNKFIFFTSKRNTKKMGIRNVTVQNEDIYYARNVDGYWEPAQPLDNINTAYNEGSAVLTRNGRKLYFCRCEAPGGLGDCDIYMAELQPDSTWGKIQNLGPRVNSRSWDSQPSLSRSEDTLYFASDRLGGFGGSDLYFTYRLKGGAWAPAQNMGPTINTRRNEVSPFYHPNHNVLYFSSEGGHIPNFGSFDIYKTYNSRGMWQEPVNVGPLVNGKGSEYYFTIDMESKNLYYARSEETDIQNLDLNSFPLPMEAQPKATVHLQGAVIDSISKNPFTGIVSVIDLTKSIEIAPKYLRPDGSYDFDLIQDHEYLVIVTGDDFFRVERQFKLVGDTSIYIETPAISLKKWAFASLEFEAGSAKIIPEMYNDLNKLVKFMADHPNFSLRISGHTDSQGKQSDNLKLSQRRADSIKKYIVDKGKIDPGRIEAIGYGSSQPLIEEKTEDDRSINRRVEFEINKMKPKTDQMGNRKRD</sequence>
<gene>
    <name evidence="7" type="ORF">QNI22_25255</name>
</gene>
<dbReference type="PROSITE" id="PS51123">
    <property type="entry name" value="OMPA_2"/>
    <property type="match status" value="1"/>
</dbReference>
<evidence type="ECO:0000256" key="4">
    <source>
        <dbReference type="PROSITE-ProRule" id="PRU00473"/>
    </source>
</evidence>
<evidence type="ECO:0000256" key="1">
    <source>
        <dbReference type="ARBA" id="ARBA00004442"/>
    </source>
</evidence>
<dbReference type="Pfam" id="PF07676">
    <property type="entry name" value="PD40"/>
    <property type="match status" value="3"/>
</dbReference>
<dbReference type="AlphaFoldDB" id="A0AAE3RAX8"/>
<dbReference type="InterPro" id="IPR006665">
    <property type="entry name" value="OmpA-like"/>
</dbReference>
<dbReference type="GO" id="GO:0009279">
    <property type="term" value="C:cell outer membrane"/>
    <property type="evidence" value="ECO:0007669"/>
    <property type="project" value="UniProtKB-SubCell"/>
</dbReference>
<accession>A0AAE3RAX8</accession>
<evidence type="ECO:0000256" key="5">
    <source>
        <dbReference type="SAM" id="MobiDB-lite"/>
    </source>
</evidence>
<protein>
    <submittedName>
        <fullName evidence="7">OmpA family protein</fullName>
    </submittedName>
</protein>
<dbReference type="InterPro" id="IPR011659">
    <property type="entry name" value="WD40"/>
</dbReference>
<evidence type="ECO:0000256" key="3">
    <source>
        <dbReference type="ARBA" id="ARBA00023237"/>
    </source>
</evidence>